<evidence type="ECO:0000313" key="3">
    <source>
        <dbReference type="Proteomes" id="UP001150217"/>
    </source>
</evidence>
<keyword evidence="1" id="KW-0732">Signal</keyword>
<dbReference type="Proteomes" id="UP001150217">
    <property type="component" value="Unassembled WGS sequence"/>
</dbReference>
<proteinExistence type="predicted"/>
<evidence type="ECO:0000256" key="1">
    <source>
        <dbReference type="SAM" id="SignalP"/>
    </source>
</evidence>
<reference evidence="2" key="1">
    <citation type="submission" date="2022-08" db="EMBL/GenBank/DDBJ databases">
        <title>A Global Phylogenomic Analysis of the Shiitake Genus Lentinula.</title>
        <authorList>
            <consortium name="DOE Joint Genome Institute"/>
            <person name="Sierra-Patev S."/>
            <person name="Min B."/>
            <person name="Naranjo-Ortiz M."/>
            <person name="Looney B."/>
            <person name="Konkel Z."/>
            <person name="Slot J.C."/>
            <person name="Sakamoto Y."/>
            <person name="Steenwyk J.L."/>
            <person name="Rokas A."/>
            <person name="Carro J."/>
            <person name="Camarero S."/>
            <person name="Ferreira P."/>
            <person name="Molpeceres G."/>
            <person name="Ruiz-Duenas F.J."/>
            <person name="Serrano A."/>
            <person name="Henrissat B."/>
            <person name="Drula E."/>
            <person name="Hughes K.W."/>
            <person name="Mata J.L."/>
            <person name="Ishikawa N.K."/>
            <person name="Vargas-Isla R."/>
            <person name="Ushijima S."/>
            <person name="Smith C.A."/>
            <person name="Ahrendt S."/>
            <person name="Andreopoulos W."/>
            <person name="He G."/>
            <person name="Labutti K."/>
            <person name="Lipzen A."/>
            <person name="Ng V."/>
            <person name="Riley R."/>
            <person name="Sandor L."/>
            <person name="Barry K."/>
            <person name="Martinez A.T."/>
            <person name="Xiao Y."/>
            <person name="Gibbons J.G."/>
            <person name="Terashima K."/>
            <person name="Grigoriev I.V."/>
            <person name="Hibbett D.S."/>
        </authorList>
    </citation>
    <scope>NUCLEOTIDE SEQUENCE</scope>
    <source>
        <strain evidence="2">RHP3577 ss4</strain>
    </source>
</reference>
<feature type="chain" id="PRO_5045440172" evidence="1">
    <location>
        <begin position="26"/>
        <end position="144"/>
    </location>
</feature>
<sequence>MLLVPAFFRVLAMALGISLLSIVSALPNRRTMIHVTFDPGNAYEGTRCEQEQRVEEYLKKNFQGEISWTNRYSSAQDPSHARIRIRTDMGVLEMFAIAIVDTTEFKGGNALGVSKVTKNAEDGDFNGLLETFKQTYPASAAGRM</sequence>
<protein>
    <submittedName>
        <fullName evidence="2">Uncharacterized protein</fullName>
    </submittedName>
</protein>
<organism evidence="2 3">
    <name type="scientific">Lentinula lateritia</name>
    <dbReference type="NCBI Taxonomy" id="40482"/>
    <lineage>
        <taxon>Eukaryota</taxon>
        <taxon>Fungi</taxon>
        <taxon>Dikarya</taxon>
        <taxon>Basidiomycota</taxon>
        <taxon>Agaricomycotina</taxon>
        <taxon>Agaricomycetes</taxon>
        <taxon>Agaricomycetidae</taxon>
        <taxon>Agaricales</taxon>
        <taxon>Marasmiineae</taxon>
        <taxon>Omphalotaceae</taxon>
        <taxon>Lentinula</taxon>
    </lineage>
</organism>
<dbReference type="EMBL" id="JANVFT010000010">
    <property type="protein sequence ID" value="KAJ4499639.1"/>
    <property type="molecule type" value="Genomic_DNA"/>
</dbReference>
<comment type="caution">
    <text evidence="2">The sequence shown here is derived from an EMBL/GenBank/DDBJ whole genome shotgun (WGS) entry which is preliminary data.</text>
</comment>
<evidence type="ECO:0000313" key="2">
    <source>
        <dbReference type="EMBL" id="KAJ4499639.1"/>
    </source>
</evidence>
<name>A0ABQ8VTD9_9AGAR</name>
<accession>A0ABQ8VTD9</accession>
<gene>
    <name evidence="2" type="ORF">C8R41DRAFT_814623</name>
</gene>
<keyword evidence="3" id="KW-1185">Reference proteome</keyword>
<feature type="signal peptide" evidence="1">
    <location>
        <begin position="1"/>
        <end position="25"/>
    </location>
</feature>